<protein>
    <recommendedName>
        <fullName evidence="3">Nucleotidyltransferase family protein</fullName>
    </recommendedName>
</protein>
<dbReference type="AlphaFoldDB" id="A0A6I1MJF5"/>
<comment type="caution">
    <text evidence="1">The sequence shown here is derived from an EMBL/GenBank/DDBJ whole genome shotgun (WGS) entry which is preliminary data.</text>
</comment>
<sequence>MEKEFMDYIQEQFIKILSLAIHGKKIDNTLVDEKMEWDKIFEEATAHNVRGLIYSALDKSIIDTIDKDLVDKFKKCTFVEGVYQVNHIKQMGRIFNIFNRQNIEVIALKGLVVRRYYARPELRTMCDGDILVKKEDLLKVKKILEEFEYEDEGGEINHLTFKHKFYFSIEVHWSITNEEYFKGNKEFFDKVIWQNTQITNVGGSCVNELTLEFLIVYLCMHMATHCSYCGFGIRQITDLVLVIENEKDAIDWNITFELARLCKLEKFMSIILNVCEKLFNFKLPYDIKSLNKKEEKNIKIFMEEIFSNGVFGKRDRSKILVKQINFKNKENNESYIIKEIIFLIFPSRKKLTNKYNYAKKNFLLLPVAWIHHLISGIFNKDYEVKDKFKCAIYAMKIAKKKNKLINWLEL</sequence>
<dbReference type="InterPro" id="IPR039498">
    <property type="entry name" value="NTP_transf_5"/>
</dbReference>
<gene>
    <name evidence="1" type="ORF">GBZ86_07785</name>
</gene>
<keyword evidence="2" id="KW-1185">Reference proteome</keyword>
<name>A0A6I1MJF5_9CLOT</name>
<dbReference type="EMBL" id="WHJC01000091">
    <property type="protein sequence ID" value="MPQ43656.1"/>
    <property type="molecule type" value="Genomic_DNA"/>
</dbReference>
<evidence type="ECO:0008006" key="3">
    <source>
        <dbReference type="Google" id="ProtNLM"/>
    </source>
</evidence>
<dbReference type="Pfam" id="PF14907">
    <property type="entry name" value="NTP_transf_5"/>
    <property type="match status" value="1"/>
</dbReference>
<accession>A0A6I1MJF5</accession>
<evidence type="ECO:0000313" key="1">
    <source>
        <dbReference type="EMBL" id="MPQ43656.1"/>
    </source>
</evidence>
<evidence type="ECO:0000313" key="2">
    <source>
        <dbReference type="Proteomes" id="UP000430345"/>
    </source>
</evidence>
<dbReference type="Gene3D" id="3.30.460.40">
    <property type="match status" value="1"/>
</dbReference>
<dbReference type="Proteomes" id="UP000430345">
    <property type="component" value="Unassembled WGS sequence"/>
</dbReference>
<dbReference type="OrthoDB" id="9773927at2"/>
<reference evidence="1 2" key="1">
    <citation type="submission" date="2019-10" db="EMBL/GenBank/DDBJ databases">
        <title>The Genome Sequence of Clostridium tarantellae Isolated from Fish Brain.</title>
        <authorList>
            <person name="Bano L."/>
            <person name="Kiel M."/>
            <person name="Sales G."/>
            <person name="Doxey A.C."/>
            <person name="Mansfield M.J."/>
            <person name="Schiavone M."/>
            <person name="Rossetto O."/>
            <person name="Pirazzini M."/>
            <person name="Dobrindt U."/>
            <person name="Montecucco C."/>
        </authorList>
    </citation>
    <scope>NUCLEOTIDE SEQUENCE [LARGE SCALE GENOMIC DNA]</scope>
    <source>
        <strain evidence="1 2">DSM 3997</strain>
    </source>
</reference>
<proteinExistence type="predicted"/>
<organism evidence="1 2">
    <name type="scientific">Clostridium tarantellae</name>
    <dbReference type="NCBI Taxonomy" id="39493"/>
    <lineage>
        <taxon>Bacteria</taxon>
        <taxon>Bacillati</taxon>
        <taxon>Bacillota</taxon>
        <taxon>Clostridia</taxon>
        <taxon>Eubacteriales</taxon>
        <taxon>Clostridiaceae</taxon>
        <taxon>Clostridium</taxon>
    </lineage>
</organism>